<evidence type="ECO:0008006" key="3">
    <source>
        <dbReference type="Google" id="ProtNLM"/>
    </source>
</evidence>
<sequence>MFTACEQTPKSTWKEMDALAQAAAYGLLRYDATSPQSFIQSGTNEGKTQPSLVLKAYSLALRSRMTLQDDLSRSGQAIFVAGPQQKGIPVGTVPPYANEQLYQHANAVQSPDVVSYNPGKGNYFEYLRGYVAMVTDETKKNAETRTKQEKDYATAKADAETEYQDLKLKWQDISQGFTGLTFQDFLAGDFGKSYRILCGIRDDKLSSLASNDLHRQVQQLDSASTQWEHRQGTNMLCCLDDVTLEKVDVPLTPDSNTVYRPIHGLSGFRNDAMSWRDDFEKEKLNPQEFELDLAAAVTESWASLGFPNFDDLPPEHNEASIAGLSGWRVKISFTRMNSFQITRPVWDVEEFRTTFPNLMPDAPQMYREPIFKTTHLLLGYGLQITVTFPEHLTTTENSHITDSTLLLPDLLRYLPLSTSDFKNEMQTPKPTNSAYSVLLAVLADRC</sequence>
<comment type="caution">
    <text evidence="1">The sequence shown here is derived from an EMBL/GenBank/DDBJ whole genome shotgun (WGS) entry which is preliminary data.</text>
</comment>
<evidence type="ECO:0000313" key="2">
    <source>
        <dbReference type="Proteomes" id="UP001595075"/>
    </source>
</evidence>
<accession>A0ABR4C2T1</accession>
<keyword evidence="2" id="KW-1185">Reference proteome</keyword>
<protein>
    <recommendedName>
        <fullName evidence="3">Lipoprotein</fullName>
    </recommendedName>
</protein>
<evidence type="ECO:0000313" key="1">
    <source>
        <dbReference type="EMBL" id="KAL2064203.1"/>
    </source>
</evidence>
<proteinExistence type="predicted"/>
<dbReference type="Proteomes" id="UP001595075">
    <property type="component" value="Unassembled WGS sequence"/>
</dbReference>
<organism evidence="1 2">
    <name type="scientific">Oculimacula yallundae</name>
    <dbReference type="NCBI Taxonomy" id="86028"/>
    <lineage>
        <taxon>Eukaryota</taxon>
        <taxon>Fungi</taxon>
        <taxon>Dikarya</taxon>
        <taxon>Ascomycota</taxon>
        <taxon>Pezizomycotina</taxon>
        <taxon>Leotiomycetes</taxon>
        <taxon>Helotiales</taxon>
        <taxon>Ploettnerulaceae</taxon>
        <taxon>Oculimacula</taxon>
    </lineage>
</organism>
<reference evidence="1 2" key="1">
    <citation type="journal article" date="2024" name="Commun. Biol.">
        <title>Comparative genomic analysis of thermophilic fungi reveals convergent evolutionary adaptations and gene losses.</title>
        <authorList>
            <person name="Steindorff A.S."/>
            <person name="Aguilar-Pontes M.V."/>
            <person name="Robinson A.J."/>
            <person name="Andreopoulos B."/>
            <person name="LaButti K."/>
            <person name="Kuo A."/>
            <person name="Mondo S."/>
            <person name="Riley R."/>
            <person name="Otillar R."/>
            <person name="Haridas S."/>
            <person name="Lipzen A."/>
            <person name="Grimwood J."/>
            <person name="Schmutz J."/>
            <person name="Clum A."/>
            <person name="Reid I.D."/>
            <person name="Moisan M.C."/>
            <person name="Butler G."/>
            <person name="Nguyen T.T.M."/>
            <person name="Dewar K."/>
            <person name="Conant G."/>
            <person name="Drula E."/>
            <person name="Henrissat B."/>
            <person name="Hansel C."/>
            <person name="Singer S."/>
            <person name="Hutchinson M.I."/>
            <person name="de Vries R.P."/>
            <person name="Natvig D.O."/>
            <person name="Powell A.J."/>
            <person name="Tsang A."/>
            <person name="Grigoriev I.V."/>
        </authorList>
    </citation>
    <scope>NUCLEOTIDE SEQUENCE [LARGE SCALE GENOMIC DNA]</scope>
    <source>
        <strain evidence="1 2">CBS 494.80</strain>
    </source>
</reference>
<dbReference type="EMBL" id="JAZHXI010000014">
    <property type="protein sequence ID" value="KAL2064203.1"/>
    <property type="molecule type" value="Genomic_DNA"/>
</dbReference>
<name>A0ABR4C2T1_9HELO</name>
<gene>
    <name evidence="1" type="ORF">VTL71DRAFT_4697</name>
</gene>